<dbReference type="AlphaFoldDB" id="A0AAD2GSC3"/>
<dbReference type="InterPro" id="IPR036259">
    <property type="entry name" value="MFS_trans_sf"/>
</dbReference>
<reference evidence="7" key="1">
    <citation type="submission" date="2023-11" db="EMBL/GenBank/DDBJ databases">
        <authorList>
            <person name="De Vega J J."/>
            <person name="De Vega J J."/>
        </authorList>
    </citation>
    <scope>NUCLEOTIDE SEQUENCE</scope>
</reference>
<keyword evidence="2 5" id="KW-0812">Transmembrane</keyword>
<feature type="domain" description="Major facilitator superfamily (MFS) profile" evidence="6">
    <location>
        <begin position="52"/>
        <end position="498"/>
    </location>
</feature>
<dbReference type="Pfam" id="PF07690">
    <property type="entry name" value="MFS_1"/>
    <property type="match status" value="1"/>
</dbReference>
<feature type="transmembrane region" description="Helical" evidence="5">
    <location>
        <begin position="455"/>
        <end position="478"/>
    </location>
</feature>
<dbReference type="SUPFAM" id="SSF103473">
    <property type="entry name" value="MFS general substrate transporter"/>
    <property type="match status" value="1"/>
</dbReference>
<comment type="subcellular location">
    <subcellularLocation>
        <location evidence="1">Membrane</location>
        <topology evidence="1">Multi-pass membrane protein</topology>
    </subcellularLocation>
</comment>
<proteinExistence type="predicted"/>
<evidence type="ECO:0000256" key="5">
    <source>
        <dbReference type="SAM" id="Phobius"/>
    </source>
</evidence>
<comment type="caution">
    <text evidence="7">The sequence shown here is derived from an EMBL/GenBank/DDBJ whole genome shotgun (WGS) entry which is preliminary data.</text>
</comment>
<evidence type="ECO:0000313" key="7">
    <source>
        <dbReference type="EMBL" id="CAK5262230.1"/>
    </source>
</evidence>
<dbReference type="GO" id="GO:0005886">
    <property type="term" value="C:plasma membrane"/>
    <property type="evidence" value="ECO:0007669"/>
    <property type="project" value="TreeGrafter"/>
</dbReference>
<keyword evidence="8" id="KW-1185">Reference proteome</keyword>
<organism evidence="7 8">
    <name type="scientific">Mycena citricolor</name>
    <dbReference type="NCBI Taxonomy" id="2018698"/>
    <lineage>
        <taxon>Eukaryota</taxon>
        <taxon>Fungi</taxon>
        <taxon>Dikarya</taxon>
        <taxon>Basidiomycota</taxon>
        <taxon>Agaricomycotina</taxon>
        <taxon>Agaricomycetes</taxon>
        <taxon>Agaricomycetidae</taxon>
        <taxon>Agaricales</taxon>
        <taxon>Marasmiineae</taxon>
        <taxon>Mycenaceae</taxon>
        <taxon>Mycena</taxon>
    </lineage>
</organism>
<dbReference type="GO" id="GO:0022857">
    <property type="term" value="F:transmembrane transporter activity"/>
    <property type="evidence" value="ECO:0007669"/>
    <property type="project" value="InterPro"/>
</dbReference>
<dbReference type="Gene3D" id="1.20.1720.10">
    <property type="entry name" value="Multidrug resistance protein D"/>
    <property type="match status" value="1"/>
</dbReference>
<feature type="transmembrane region" description="Helical" evidence="5">
    <location>
        <begin position="185"/>
        <end position="206"/>
    </location>
</feature>
<feature type="transmembrane region" description="Helical" evidence="5">
    <location>
        <begin position="428"/>
        <end position="449"/>
    </location>
</feature>
<keyword evidence="3 5" id="KW-1133">Transmembrane helix</keyword>
<feature type="transmembrane region" description="Helical" evidence="5">
    <location>
        <begin position="392"/>
        <end position="416"/>
    </location>
</feature>
<protein>
    <recommendedName>
        <fullName evidence="6">Major facilitator superfamily (MFS) profile domain-containing protein</fullName>
    </recommendedName>
</protein>
<keyword evidence="4 5" id="KW-0472">Membrane</keyword>
<dbReference type="InterPro" id="IPR020846">
    <property type="entry name" value="MFS_dom"/>
</dbReference>
<evidence type="ECO:0000313" key="8">
    <source>
        <dbReference type="Proteomes" id="UP001295794"/>
    </source>
</evidence>
<feature type="transmembrane region" description="Helical" evidence="5">
    <location>
        <begin position="149"/>
        <end position="173"/>
    </location>
</feature>
<evidence type="ECO:0000256" key="2">
    <source>
        <dbReference type="ARBA" id="ARBA00022692"/>
    </source>
</evidence>
<evidence type="ECO:0000256" key="4">
    <source>
        <dbReference type="ARBA" id="ARBA00023136"/>
    </source>
</evidence>
<dbReference type="Proteomes" id="UP001295794">
    <property type="component" value="Unassembled WGS sequence"/>
</dbReference>
<dbReference type="PROSITE" id="PS50850">
    <property type="entry name" value="MFS"/>
    <property type="match status" value="1"/>
</dbReference>
<dbReference type="InterPro" id="IPR011701">
    <property type="entry name" value="MFS"/>
</dbReference>
<feature type="transmembrane region" description="Helical" evidence="5">
    <location>
        <begin position="212"/>
        <end position="232"/>
    </location>
</feature>
<sequence length="498" mass="53201">MTDEETPLLGDAAPPSNLSKTQVAYARFSRSQKRTISALVSYSGLLPRAFHFACSLSLSVLRVCLNVRIVFAGGSFIPSIPEIAHDLGSTPKVISLAVSISIFSAAVGSMTFATYSSFYGRRPMYMVGLPLLCIGSLGVGTSTRIPELLFWRFVQAFGASGGMSVGGGIIADIYSLTERGTAMGIFHAASLLGNALAPIVGGWVAHYTSWRYLQFGLCLSGALLWLLMLLYLPETSHPGITGWEKLIEAEHAEGKEDDGRFRWAWLNPLECLWYLRSPVILLTTYSTAATLITEYGLQVPMAHTIGTRYGITNPALIGACFIPMGAGNILGAPLAGWMSDRIVIKYREKRGGVWVPEDRLRGSRIGAATLVPLSVLGSGLVTQYGPDGMLGLALNLCCFFVNGVGVDTVLAPNSAYSVDIMREKSAQVMAAGAALRSSFLAIAVALVLPSMEKNGVLITDALGAAIAFTAFLSITICIRYGDKLRAAVDIGFTTIDEL</sequence>
<dbReference type="PANTHER" id="PTHR23502:SF64">
    <property type="entry name" value="TRANSPORTER, PUTATIVE (AFU_ORTHOLOGUE AFUA_3G11760)-RELATED"/>
    <property type="match status" value="1"/>
</dbReference>
<dbReference type="EMBL" id="CAVNYO010000012">
    <property type="protein sequence ID" value="CAK5262230.1"/>
    <property type="molecule type" value="Genomic_DNA"/>
</dbReference>
<evidence type="ECO:0000256" key="1">
    <source>
        <dbReference type="ARBA" id="ARBA00004141"/>
    </source>
</evidence>
<feature type="transmembrane region" description="Helical" evidence="5">
    <location>
        <begin position="125"/>
        <end position="143"/>
    </location>
</feature>
<feature type="transmembrane region" description="Helical" evidence="5">
    <location>
        <begin position="93"/>
        <end position="113"/>
    </location>
</feature>
<evidence type="ECO:0000256" key="3">
    <source>
        <dbReference type="ARBA" id="ARBA00022989"/>
    </source>
</evidence>
<accession>A0AAD2GSC3</accession>
<name>A0AAD2GSC3_9AGAR</name>
<evidence type="ECO:0000259" key="6">
    <source>
        <dbReference type="PROSITE" id="PS50850"/>
    </source>
</evidence>
<gene>
    <name evidence="7" type="ORF">MYCIT1_LOCUS761</name>
</gene>
<dbReference type="PANTHER" id="PTHR23502">
    <property type="entry name" value="MAJOR FACILITATOR SUPERFAMILY"/>
    <property type="match status" value="1"/>
</dbReference>